<keyword evidence="2" id="KW-1185">Reference proteome</keyword>
<protein>
    <submittedName>
        <fullName evidence="1">Uncharacterized protein</fullName>
    </submittedName>
</protein>
<gene>
    <name evidence="1" type="ORF">A3Q56_08566</name>
</gene>
<proteinExistence type="predicted"/>
<organism evidence="1 2">
    <name type="scientific">Intoshia linei</name>
    <dbReference type="NCBI Taxonomy" id="1819745"/>
    <lineage>
        <taxon>Eukaryota</taxon>
        <taxon>Metazoa</taxon>
        <taxon>Spiralia</taxon>
        <taxon>Lophotrochozoa</taxon>
        <taxon>Mesozoa</taxon>
        <taxon>Orthonectida</taxon>
        <taxon>Rhopaluridae</taxon>
        <taxon>Intoshia</taxon>
    </lineage>
</organism>
<comment type="caution">
    <text evidence="1">The sequence shown here is derived from an EMBL/GenBank/DDBJ whole genome shotgun (WGS) entry which is preliminary data.</text>
</comment>
<evidence type="ECO:0000313" key="2">
    <source>
        <dbReference type="Proteomes" id="UP000078046"/>
    </source>
</evidence>
<evidence type="ECO:0000313" key="1">
    <source>
        <dbReference type="EMBL" id="OAF63729.1"/>
    </source>
</evidence>
<name>A0A177ANV2_9BILA</name>
<feature type="non-terminal residue" evidence="1">
    <location>
        <position position="125"/>
    </location>
</feature>
<sequence>TCVPIFFNDIIEFGSHGLDLYSQDYFDADLILLSNDFPMDITTFDWINPIVTTIKNLVLYVLKQHHKSVNIINDNEKSTWIQINFKRNVNIDILFSHNWNCYDDKYEKYYNLCKEHYQEHTIIQR</sequence>
<accession>A0A177ANV2</accession>
<reference evidence="1 2" key="1">
    <citation type="submission" date="2016-04" db="EMBL/GenBank/DDBJ databases">
        <title>The genome of Intoshia linei affirms orthonectids as highly simplified spiralians.</title>
        <authorList>
            <person name="Mikhailov K.V."/>
            <person name="Slusarev G.S."/>
            <person name="Nikitin M.A."/>
            <person name="Logacheva M.D."/>
            <person name="Penin A."/>
            <person name="Aleoshin V."/>
            <person name="Panchin Y.V."/>
        </authorList>
    </citation>
    <scope>NUCLEOTIDE SEQUENCE [LARGE SCALE GENOMIC DNA]</scope>
    <source>
        <strain evidence="1">Intl2013</strain>
        <tissue evidence="1">Whole animal</tissue>
    </source>
</reference>
<dbReference type="AlphaFoldDB" id="A0A177ANV2"/>
<feature type="non-terminal residue" evidence="1">
    <location>
        <position position="1"/>
    </location>
</feature>
<dbReference type="Proteomes" id="UP000078046">
    <property type="component" value="Unassembled WGS sequence"/>
</dbReference>
<dbReference type="EMBL" id="LWCA01002700">
    <property type="protein sequence ID" value="OAF63729.1"/>
    <property type="molecule type" value="Genomic_DNA"/>
</dbReference>